<dbReference type="Gene3D" id="1.20.1250.20">
    <property type="entry name" value="MFS general substrate transporter like domains"/>
    <property type="match status" value="1"/>
</dbReference>
<comment type="subcellular location">
    <subcellularLocation>
        <location evidence="1">Cell membrane</location>
        <topology evidence="1">Multi-pass membrane protein</topology>
    </subcellularLocation>
</comment>
<dbReference type="CDD" id="cd06173">
    <property type="entry name" value="MFS_MefA_like"/>
    <property type="match status" value="1"/>
</dbReference>
<dbReference type="PANTHER" id="PTHR23513:SF11">
    <property type="entry name" value="STAPHYLOFERRIN A TRANSPORTER"/>
    <property type="match status" value="1"/>
</dbReference>
<dbReference type="GO" id="GO:0005886">
    <property type="term" value="C:plasma membrane"/>
    <property type="evidence" value="ECO:0007669"/>
    <property type="project" value="UniProtKB-SubCell"/>
</dbReference>
<feature type="transmembrane region" description="Helical" evidence="6">
    <location>
        <begin position="369"/>
        <end position="390"/>
    </location>
</feature>
<evidence type="ECO:0000313" key="7">
    <source>
        <dbReference type="EMBL" id="VEI13487.1"/>
    </source>
</evidence>
<evidence type="ECO:0000256" key="5">
    <source>
        <dbReference type="ARBA" id="ARBA00023136"/>
    </source>
</evidence>
<evidence type="ECO:0000313" key="8">
    <source>
        <dbReference type="Proteomes" id="UP000269542"/>
    </source>
</evidence>
<proteinExistence type="predicted"/>
<evidence type="ECO:0000256" key="3">
    <source>
        <dbReference type="ARBA" id="ARBA00022692"/>
    </source>
</evidence>
<dbReference type="EMBL" id="LR134476">
    <property type="protein sequence ID" value="VEI13487.1"/>
    <property type="molecule type" value="Genomic_DNA"/>
</dbReference>
<dbReference type="OrthoDB" id="69054at2"/>
<feature type="transmembrane region" description="Helical" evidence="6">
    <location>
        <begin position="277"/>
        <end position="296"/>
    </location>
</feature>
<keyword evidence="8" id="KW-1185">Reference proteome</keyword>
<dbReference type="GO" id="GO:0016746">
    <property type="term" value="F:acyltransferase activity"/>
    <property type="evidence" value="ECO:0007669"/>
    <property type="project" value="UniProtKB-KW"/>
</dbReference>
<dbReference type="InterPro" id="IPR011701">
    <property type="entry name" value="MFS"/>
</dbReference>
<dbReference type="RefSeq" id="WP_126416595.1">
    <property type="nucleotide sequence ID" value="NZ_LR134476.1"/>
</dbReference>
<reference evidence="7 8" key="1">
    <citation type="submission" date="2018-12" db="EMBL/GenBank/DDBJ databases">
        <authorList>
            <consortium name="Pathogen Informatics"/>
        </authorList>
    </citation>
    <scope>NUCLEOTIDE SEQUENCE [LARGE SCALE GENOMIC DNA]</scope>
    <source>
        <strain evidence="7 8">NCTC13354</strain>
    </source>
</reference>
<sequence length="409" mass="42400">MLATLRSANSQLILLAWAQGFQALAGVLLTLALAFYGAANSDAMGLGLSLAARTLPTLLVALIGGAAADRWNRTKIAAGSVALGAIANAGLAIVIPLSGLDWKAQSLSLIAGFASAIGAPSLYALLPSIVGNDELVKGNAVVRTFRNTASALGPGLGAAVASLASFQFVLWAIVVCNALACVLLSQIKVASRAVKPTSFRRELAGLGSVLSENRWLLFAVPFWGLFLAIQSGAADVTQPLHVMDRHGTGVWSIMLTAMTIGYITGSLIAIKMKPRRLFTWSVVFGAFSISQLLASAHSGSTLVLICTSFVTGLGFEISGVLWGAALQSRVPEEHMGRAASFDYAISFGLTPIAYAAFGFFPIADAIPVLTLSAAVLGGLTVAGVFIGLILDAAYPRSGCFSLTLWAIDK</sequence>
<keyword evidence="7" id="KW-0012">Acyltransferase</keyword>
<keyword evidence="7" id="KW-0808">Transferase</keyword>
<evidence type="ECO:0000256" key="4">
    <source>
        <dbReference type="ARBA" id="ARBA00022989"/>
    </source>
</evidence>
<dbReference type="KEGG" id="tbw:NCTC13354_01202"/>
<feature type="transmembrane region" description="Helical" evidence="6">
    <location>
        <begin position="170"/>
        <end position="194"/>
    </location>
</feature>
<feature type="transmembrane region" description="Helical" evidence="6">
    <location>
        <begin position="12"/>
        <end position="37"/>
    </location>
</feature>
<feature type="transmembrane region" description="Helical" evidence="6">
    <location>
        <begin position="343"/>
        <end position="363"/>
    </location>
</feature>
<name>A0A3S4V738_9ACTO</name>
<feature type="transmembrane region" description="Helical" evidence="6">
    <location>
        <begin position="215"/>
        <end position="234"/>
    </location>
</feature>
<keyword evidence="3 6" id="KW-0812">Transmembrane</keyword>
<keyword evidence="5 6" id="KW-0472">Membrane</keyword>
<organism evidence="7 8">
    <name type="scientific">Trueperella bialowiezensis</name>
    <dbReference type="NCBI Taxonomy" id="312285"/>
    <lineage>
        <taxon>Bacteria</taxon>
        <taxon>Bacillati</taxon>
        <taxon>Actinomycetota</taxon>
        <taxon>Actinomycetes</taxon>
        <taxon>Actinomycetales</taxon>
        <taxon>Actinomycetaceae</taxon>
        <taxon>Trueperella</taxon>
    </lineage>
</organism>
<dbReference type="SUPFAM" id="SSF103473">
    <property type="entry name" value="MFS general substrate transporter"/>
    <property type="match status" value="1"/>
</dbReference>
<accession>A0A3S4V738</accession>
<feature type="transmembrane region" description="Helical" evidence="6">
    <location>
        <begin position="249"/>
        <end position="270"/>
    </location>
</feature>
<evidence type="ECO:0000256" key="2">
    <source>
        <dbReference type="ARBA" id="ARBA00022475"/>
    </source>
</evidence>
<dbReference type="Pfam" id="PF07690">
    <property type="entry name" value="MFS_1"/>
    <property type="match status" value="1"/>
</dbReference>
<feature type="transmembrane region" description="Helical" evidence="6">
    <location>
        <begin position="43"/>
        <end position="64"/>
    </location>
</feature>
<dbReference type="Proteomes" id="UP000269542">
    <property type="component" value="Chromosome"/>
</dbReference>
<dbReference type="PANTHER" id="PTHR23513">
    <property type="entry name" value="INTEGRAL MEMBRANE EFFLUX PROTEIN-RELATED"/>
    <property type="match status" value="1"/>
</dbReference>
<dbReference type="GO" id="GO:0022857">
    <property type="term" value="F:transmembrane transporter activity"/>
    <property type="evidence" value="ECO:0007669"/>
    <property type="project" value="InterPro"/>
</dbReference>
<feature type="transmembrane region" description="Helical" evidence="6">
    <location>
        <begin position="76"/>
        <end position="95"/>
    </location>
</feature>
<feature type="transmembrane region" description="Helical" evidence="6">
    <location>
        <begin position="302"/>
        <end position="322"/>
    </location>
</feature>
<gene>
    <name evidence="7" type="ORF">NCTC13354_01202</name>
</gene>
<evidence type="ECO:0000256" key="6">
    <source>
        <dbReference type="SAM" id="Phobius"/>
    </source>
</evidence>
<evidence type="ECO:0000256" key="1">
    <source>
        <dbReference type="ARBA" id="ARBA00004651"/>
    </source>
</evidence>
<dbReference type="AlphaFoldDB" id="A0A3S4V738"/>
<keyword evidence="2" id="KW-1003">Cell membrane</keyword>
<dbReference type="InterPro" id="IPR036259">
    <property type="entry name" value="MFS_trans_sf"/>
</dbReference>
<protein>
    <submittedName>
        <fullName evidence="7">2-acyl-glycerophospho-ethanolamine acyltransferase</fullName>
    </submittedName>
</protein>
<keyword evidence="4 6" id="KW-1133">Transmembrane helix</keyword>
<feature type="transmembrane region" description="Helical" evidence="6">
    <location>
        <begin position="107"/>
        <end position="126"/>
    </location>
</feature>